<dbReference type="PANTHER" id="PTHR43433">
    <property type="entry name" value="HYDROLASE, ALPHA/BETA FOLD FAMILY PROTEIN"/>
    <property type="match status" value="1"/>
</dbReference>
<evidence type="ECO:0000313" key="2">
    <source>
        <dbReference type="EMBL" id="MCM6774441.1"/>
    </source>
</evidence>
<organism evidence="2 3">
    <name type="scientific">Nocardia pulmonis</name>
    <dbReference type="NCBI Taxonomy" id="2951408"/>
    <lineage>
        <taxon>Bacteria</taxon>
        <taxon>Bacillati</taxon>
        <taxon>Actinomycetota</taxon>
        <taxon>Actinomycetes</taxon>
        <taxon>Mycobacteriales</taxon>
        <taxon>Nocardiaceae</taxon>
        <taxon>Nocardia</taxon>
    </lineage>
</organism>
<dbReference type="RefSeq" id="WP_251912007.1">
    <property type="nucleotide sequence ID" value="NZ_JAMRXG010000005.1"/>
</dbReference>
<comment type="caution">
    <text evidence="2">The sequence shown here is derived from an EMBL/GenBank/DDBJ whole genome shotgun (WGS) entry which is preliminary data.</text>
</comment>
<protein>
    <submittedName>
        <fullName evidence="2">Alpha/beta hydrolase</fullName>
    </submittedName>
</protein>
<keyword evidence="2" id="KW-0378">Hydrolase</keyword>
<reference evidence="2" key="1">
    <citation type="submission" date="2022-06" db="EMBL/GenBank/DDBJ databases">
        <title>Novel species in genus nocardia.</title>
        <authorList>
            <person name="Li F."/>
        </authorList>
    </citation>
    <scope>NUCLEOTIDE SEQUENCE</scope>
    <source>
        <strain evidence="2">CDC141</strain>
    </source>
</reference>
<dbReference type="EMBL" id="JAMRXG010000005">
    <property type="protein sequence ID" value="MCM6774441.1"/>
    <property type="molecule type" value="Genomic_DNA"/>
</dbReference>
<evidence type="ECO:0000259" key="1">
    <source>
        <dbReference type="Pfam" id="PF12697"/>
    </source>
</evidence>
<dbReference type="PANTHER" id="PTHR43433:SF10">
    <property type="entry name" value="AB HYDROLASE-1 DOMAIN-CONTAINING PROTEIN"/>
    <property type="match status" value="1"/>
</dbReference>
<dbReference type="InterPro" id="IPR000073">
    <property type="entry name" value="AB_hydrolase_1"/>
</dbReference>
<gene>
    <name evidence="2" type="ORF">NDR86_13250</name>
</gene>
<dbReference type="InterPro" id="IPR050471">
    <property type="entry name" value="AB_hydrolase"/>
</dbReference>
<proteinExistence type="predicted"/>
<dbReference type="GO" id="GO:0016787">
    <property type="term" value="F:hydrolase activity"/>
    <property type="evidence" value="ECO:0007669"/>
    <property type="project" value="UniProtKB-KW"/>
</dbReference>
<dbReference type="InterPro" id="IPR029058">
    <property type="entry name" value="AB_hydrolase_fold"/>
</dbReference>
<dbReference type="Proteomes" id="UP001139157">
    <property type="component" value="Unassembled WGS sequence"/>
</dbReference>
<accession>A0A9X2E6A5</accession>
<feature type="domain" description="AB hydrolase-1" evidence="1">
    <location>
        <begin position="75"/>
        <end position="334"/>
    </location>
</feature>
<name>A0A9X2E6A5_9NOCA</name>
<evidence type="ECO:0000313" key="3">
    <source>
        <dbReference type="Proteomes" id="UP001139157"/>
    </source>
</evidence>
<dbReference type="AlphaFoldDB" id="A0A9X2E6A5"/>
<dbReference type="Pfam" id="PF12697">
    <property type="entry name" value="Abhydrolase_6"/>
    <property type="match status" value="1"/>
</dbReference>
<dbReference type="SUPFAM" id="SSF53474">
    <property type="entry name" value="alpha/beta-Hydrolases"/>
    <property type="match status" value="1"/>
</dbReference>
<sequence length="354" mass="36784">MITVEHLSNRGRPPSYGTSRAAITVMLLVMAAVGSSVGATRADPGAAVCSPMMVAVTGGHVSATLCAPTAPTDTVVLLQPGASGSQWYWNATGPDVAEYYSFTRAMNAAGFATMVIDRLGTGNSTRPPSWTLTASTAAQNILEVADDLRQGHLGASPYRKVVVGGVSLSAGTALMAAATDTAKRIDGLLLTGFSHSPSYPDAIAIAADSFRPAALVDSARFAGYDLGYLTTTPGSRAKAFFAADTDPAVLAGDEENKDVFSPTEFVTAMTSTVLPMAERVHVPVLVANGAQDRLCAAVCASSDILHAAEAPWYQPESQLQTFVLPDSGHAINLARTTAAYQAAVRDWITSVVRS</sequence>
<dbReference type="Gene3D" id="3.40.50.1820">
    <property type="entry name" value="alpha/beta hydrolase"/>
    <property type="match status" value="1"/>
</dbReference>
<keyword evidence="3" id="KW-1185">Reference proteome</keyword>